<protein>
    <submittedName>
        <fullName evidence="3">Papain fold toxin 1, glutamine deamidase</fullName>
    </submittedName>
</protein>
<accession>A0A1C3MXK7</accession>
<evidence type="ECO:0000259" key="2">
    <source>
        <dbReference type="Pfam" id="PF15644"/>
    </source>
</evidence>
<sequence length="169" mass="17404">MALRDRDPSAIHLASPAQPQPGRHLVAIQQQQLGLGEHRSQVWAVPEIGTVRAAMLAAGDRARGIVVVHRPGSDLGHAFNVVRHTIGGRPAVSFLDGQTGTVARLPRDAALHFLPLTPDITPDDRAVPVPADALGQVGILDPAAPADPPTAPSADPAESAGQPAPSATA</sequence>
<evidence type="ECO:0000256" key="1">
    <source>
        <dbReference type="SAM" id="MobiDB-lite"/>
    </source>
</evidence>
<gene>
    <name evidence="3" type="ORF">GA0070620_0527</name>
</gene>
<dbReference type="OrthoDB" id="3290122at2"/>
<keyword evidence="4" id="KW-1185">Reference proteome</keyword>
<evidence type="ECO:0000313" key="3">
    <source>
        <dbReference type="EMBL" id="SBV25058.1"/>
    </source>
</evidence>
<dbReference type="STRING" id="307121.GA0070620_0527"/>
<feature type="domain" description="Tox-PL" evidence="2">
    <location>
        <begin position="18"/>
        <end position="101"/>
    </location>
</feature>
<name>A0A1C3MXK7_9ACTN</name>
<dbReference type="Pfam" id="PF15644">
    <property type="entry name" value="Gln_amidase"/>
    <property type="match status" value="1"/>
</dbReference>
<feature type="region of interest" description="Disordered" evidence="1">
    <location>
        <begin position="132"/>
        <end position="169"/>
    </location>
</feature>
<organism evidence="3 4">
    <name type="scientific">Micromonospora krabiensis</name>
    <dbReference type="NCBI Taxonomy" id="307121"/>
    <lineage>
        <taxon>Bacteria</taxon>
        <taxon>Bacillati</taxon>
        <taxon>Actinomycetota</taxon>
        <taxon>Actinomycetes</taxon>
        <taxon>Micromonosporales</taxon>
        <taxon>Micromonosporaceae</taxon>
        <taxon>Micromonospora</taxon>
    </lineage>
</organism>
<reference evidence="4" key="1">
    <citation type="submission" date="2016-06" db="EMBL/GenBank/DDBJ databases">
        <authorList>
            <person name="Varghese N."/>
        </authorList>
    </citation>
    <scope>NUCLEOTIDE SEQUENCE [LARGE SCALE GENOMIC DNA]</scope>
    <source>
        <strain evidence="4">DSM 45344</strain>
    </source>
</reference>
<dbReference type="InterPro" id="IPR028908">
    <property type="entry name" value="Tox-PL_dom"/>
</dbReference>
<evidence type="ECO:0000313" key="4">
    <source>
        <dbReference type="Proteomes" id="UP000199393"/>
    </source>
</evidence>
<dbReference type="Proteomes" id="UP000199393">
    <property type="component" value="Chromosome I"/>
</dbReference>
<dbReference type="AlphaFoldDB" id="A0A1C3MXK7"/>
<proteinExistence type="predicted"/>
<dbReference type="EMBL" id="LT598496">
    <property type="protein sequence ID" value="SBV25058.1"/>
    <property type="molecule type" value="Genomic_DNA"/>
</dbReference>